<dbReference type="GO" id="GO:0003677">
    <property type="term" value="F:DNA binding"/>
    <property type="evidence" value="ECO:0007669"/>
    <property type="project" value="InterPro"/>
</dbReference>
<dbReference type="Proteomes" id="UP000001508">
    <property type="component" value="Chromosome"/>
</dbReference>
<dbReference type="OrthoDB" id="9802365at2"/>
<dbReference type="PANTHER" id="PTHR30545:SF2">
    <property type="entry name" value="SUGAR FERMENTATION STIMULATION PROTEIN A"/>
    <property type="match status" value="1"/>
</dbReference>
<reference evidence="5" key="1">
    <citation type="submission" date="2010-02" db="EMBL/GenBank/DDBJ databases">
        <title>Complete sequence of Desulfurivibrio alkaliphilus AHT2.</title>
        <authorList>
            <consortium name="US DOE Joint Genome Institute"/>
            <person name="Pitluck S."/>
            <person name="Chertkov O."/>
            <person name="Detter J.C."/>
            <person name="Han C."/>
            <person name="Tapia R."/>
            <person name="Larimer F."/>
            <person name="Land M."/>
            <person name="Hauser L."/>
            <person name="Kyrpides N."/>
            <person name="Mikhailova N."/>
            <person name="Sorokin D.Y."/>
            <person name="Muyzer G."/>
            <person name="Woyke T."/>
        </authorList>
    </citation>
    <scope>NUCLEOTIDE SEQUENCE [LARGE SCALE GENOMIC DNA]</scope>
    <source>
        <strain evidence="5">DSM 19089 / UNIQEM U267 / AHT2</strain>
    </source>
</reference>
<dbReference type="PANTHER" id="PTHR30545">
    <property type="entry name" value="SUGAR FERMENTATION STIMULATION PROTEIN A"/>
    <property type="match status" value="1"/>
</dbReference>
<dbReference type="FunCoup" id="D6Z732">
    <property type="interactions" value="13"/>
</dbReference>
<dbReference type="InterPro" id="IPR005224">
    <property type="entry name" value="SfsA"/>
</dbReference>
<keyword evidence="5" id="KW-1185">Reference proteome</keyword>
<dbReference type="STRING" id="589865.DaAHT2_2354"/>
<dbReference type="CDD" id="cd22359">
    <property type="entry name" value="SfsA-like_bacterial"/>
    <property type="match status" value="1"/>
</dbReference>
<evidence type="ECO:0000256" key="1">
    <source>
        <dbReference type="HAMAP-Rule" id="MF_00095"/>
    </source>
</evidence>
<dbReference type="InParanoid" id="D6Z732"/>
<dbReference type="Pfam" id="PF17746">
    <property type="entry name" value="SfsA_N"/>
    <property type="match status" value="1"/>
</dbReference>
<evidence type="ECO:0000313" key="4">
    <source>
        <dbReference type="EMBL" id="ADH87019.1"/>
    </source>
</evidence>
<dbReference type="RefSeq" id="WP_013164533.1">
    <property type="nucleotide sequence ID" value="NC_014216.1"/>
</dbReference>
<dbReference type="eggNOG" id="COG1489">
    <property type="taxonomic scope" value="Bacteria"/>
</dbReference>
<accession>D6Z732</accession>
<dbReference type="NCBIfam" id="TIGR00230">
    <property type="entry name" value="sfsA"/>
    <property type="match status" value="1"/>
</dbReference>
<dbReference type="InterPro" id="IPR041465">
    <property type="entry name" value="SfsA_N"/>
</dbReference>
<evidence type="ECO:0000259" key="3">
    <source>
        <dbReference type="Pfam" id="PF17746"/>
    </source>
</evidence>
<dbReference type="InterPro" id="IPR040452">
    <property type="entry name" value="SfsA_C"/>
</dbReference>
<dbReference type="Gene3D" id="2.40.50.580">
    <property type="match status" value="1"/>
</dbReference>
<dbReference type="Gene3D" id="3.40.1350.60">
    <property type="match status" value="1"/>
</dbReference>
<comment type="similarity">
    <text evidence="1">Belongs to the SfsA family.</text>
</comment>
<dbReference type="AlphaFoldDB" id="D6Z732"/>
<dbReference type="Pfam" id="PF03749">
    <property type="entry name" value="SfsA"/>
    <property type="match status" value="1"/>
</dbReference>
<proteinExistence type="inferred from homology"/>
<organism evidence="4 5">
    <name type="scientific">Desulfurivibrio alkaliphilus (strain DSM 19089 / UNIQEM U267 / AHT2)</name>
    <dbReference type="NCBI Taxonomy" id="589865"/>
    <lineage>
        <taxon>Bacteria</taxon>
        <taxon>Pseudomonadati</taxon>
        <taxon>Thermodesulfobacteriota</taxon>
        <taxon>Desulfobulbia</taxon>
        <taxon>Desulfobulbales</taxon>
        <taxon>Desulfobulbaceae</taxon>
        <taxon>Desulfurivibrio</taxon>
    </lineage>
</organism>
<sequence length="241" mass="26419">MRFAQQLIAGRLVRHYKRFLAEVELAEGEIITVHCPNSGSMLGCREPGSPVLLSVAANPKRKYPHTWELVQSDGYWVGINTARTNALVREALEKGVIAELQPIEEIRAEVKVSARSRLDFCLTHPALAASAGQREKRHTYLEVKNCTLVEQGRAMFPDAVTSRGTRHLEELLRLCREGHAAAVLFCVQHGGAQFFTPAAHIDPAYAETLARVAAGGVEILAYRATPTPAGITLDTPLPVHL</sequence>
<protein>
    <recommendedName>
        <fullName evidence="1">Sugar fermentation stimulation protein homolog</fullName>
    </recommendedName>
</protein>
<dbReference type="KEGG" id="dak:DaAHT2_2354"/>
<evidence type="ECO:0000313" key="5">
    <source>
        <dbReference type="Proteomes" id="UP000001508"/>
    </source>
</evidence>
<feature type="domain" description="SfsA N-terminal OB" evidence="3">
    <location>
        <begin position="13"/>
        <end position="79"/>
    </location>
</feature>
<dbReference type="HAMAP" id="MF_00095">
    <property type="entry name" value="SfsA"/>
    <property type="match status" value="1"/>
</dbReference>
<dbReference type="HOGENOM" id="CLU_052299_2_0_7"/>
<dbReference type="EMBL" id="CP001940">
    <property type="protein sequence ID" value="ADH87019.1"/>
    <property type="molecule type" value="Genomic_DNA"/>
</dbReference>
<feature type="domain" description="Sugar fermentation stimulation protein C-terminal" evidence="2">
    <location>
        <begin position="83"/>
        <end position="228"/>
    </location>
</feature>
<name>D6Z732_DESAT</name>
<gene>
    <name evidence="1" type="primary">sfsA</name>
    <name evidence="4" type="ordered locus">DaAHT2_2354</name>
</gene>
<evidence type="ECO:0000259" key="2">
    <source>
        <dbReference type="Pfam" id="PF03749"/>
    </source>
</evidence>